<name>A0A077ZX36_STYLE</name>
<sequence>MGNRQTLEKIPIQIPFSHGFIYVQTNKQSYYPGEEIYGVVSLMVNKPMSQIDHSGVDKLEIRLKGKETFKYKVYSQRDQQKSCSNHFLIFDNAQPLAYFKDSTIAIGQYEFSFKIKIPEEENGNKIPASYFSKQHLGRSGKLKIRIRYSIEAILKGQDRRLNNAERTIGKFSKRFFISKPPVQPKQDFPENNSYRLRGWFKVKGSNILESRFERNYYLTDDKVTVKTIVDNRRCLTAVSKVIVKLVRTIKCEGRYGNVFIHVEEIARNHGPGVGPQVLSNYLEEDHRVIIDLILDDPSLKSTKLDEIRDKFPRPYKPEDVVFAQHLQPSTKGNKVEVTYHLQVTREFDEGKLFRVKDVPGMIIPLTLNPSVAQVNGHCQLEFPDFWRSDLISCESVDLKINDLLNREYDPEQRRLMKQNQREVQSLQHLSHLQQNQENLISQQEVSQNNANDTNQLQRPLLHARLFGR</sequence>
<dbReference type="Proteomes" id="UP000039865">
    <property type="component" value="Unassembled WGS sequence"/>
</dbReference>
<evidence type="ECO:0000259" key="1">
    <source>
        <dbReference type="Pfam" id="PF00339"/>
    </source>
</evidence>
<protein>
    <recommendedName>
        <fullName evidence="1">Arrestin-like N-terminal domain-containing protein</fullName>
    </recommendedName>
</protein>
<dbReference type="PANTHER" id="PTHR11188">
    <property type="entry name" value="ARRESTIN DOMAIN CONTAINING PROTEIN"/>
    <property type="match status" value="1"/>
</dbReference>
<proteinExistence type="predicted"/>
<organism evidence="2 3">
    <name type="scientific">Stylonychia lemnae</name>
    <name type="common">Ciliate</name>
    <dbReference type="NCBI Taxonomy" id="5949"/>
    <lineage>
        <taxon>Eukaryota</taxon>
        <taxon>Sar</taxon>
        <taxon>Alveolata</taxon>
        <taxon>Ciliophora</taxon>
        <taxon>Intramacronucleata</taxon>
        <taxon>Spirotrichea</taxon>
        <taxon>Stichotrichia</taxon>
        <taxon>Sporadotrichida</taxon>
        <taxon>Oxytrichidae</taxon>
        <taxon>Stylonychinae</taxon>
        <taxon>Stylonychia</taxon>
    </lineage>
</organism>
<dbReference type="AlphaFoldDB" id="A0A077ZX36"/>
<dbReference type="OrthoDB" id="7785529at2759"/>
<dbReference type="Gene3D" id="2.60.40.640">
    <property type="match status" value="1"/>
</dbReference>
<dbReference type="GO" id="GO:0005737">
    <property type="term" value="C:cytoplasm"/>
    <property type="evidence" value="ECO:0007669"/>
    <property type="project" value="TreeGrafter"/>
</dbReference>
<dbReference type="InterPro" id="IPR050357">
    <property type="entry name" value="Arrestin_domain-protein"/>
</dbReference>
<gene>
    <name evidence="2" type="primary">Contig19813.g21011</name>
    <name evidence="2" type="ORF">STYLEM_3461</name>
</gene>
<keyword evidence="3" id="KW-1185">Reference proteome</keyword>
<evidence type="ECO:0000313" key="2">
    <source>
        <dbReference type="EMBL" id="CDW74481.1"/>
    </source>
</evidence>
<reference evidence="2 3" key="1">
    <citation type="submission" date="2014-06" db="EMBL/GenBank/DDBJ databases">
        <authorList>
            <person name="Swart Estienne"/>
        </authorList>
    </citation>
    <scope>NUCLEOTIDE SEQUENCE [LARGE SCALE GENOMIC DNA]</scope>
    <source>
        <strain evidence="2 3">130c</strain>
    </source>
</reference>
<dbReference type="Pfam" id="PF00339">
    <property type="entry name" value="Arrestin_N"/>
    <property type="match status" value="1"/>
</dbReference>
<feature type="domain" description="Arrestin-like N-terminal" evidence="1">
    <location>
        <begin position="21"/>
        <end position="164"/>
    </location>
</feature>
<dbReference type="InterPro" id="IPR011021">
    <property type="entry name" value="Arrestin-like_N"/>
</dbReference>
<dbReference type="InParanoid" id="A0A077ZX36"/>
<evidence type="ECO:0000313" key="3">
    <source>
        <dbReference type="Proteomes" id="UP000039865"/>
    </source>
</evidence>
<accession>A0A077ZX36</accession>
<dbReference type="EMBL" id="CCKQ01003361">
    <property type="protein sequence ID" value="CDW74481.1"/>
    <property type="molecule type" value="Genomic_DNA"/>
</dbReference>
<dbReference type="PANTHER" id="PTHR11188:SF17">
    <property type="entry name" value="FI21816P1"/>
    <property type="match status" value="1"/>
</dbReference>
<dbReference type="InterPro" id="IPR014752">
    <property type="entry name" value="Arrestin-like_C"/>
</dbReference>
<dbReference type="GO" id="GO:0015031">
    <property type="term" value="P:protein transport"/>
    <property type="evidence" value="ECO:0007669"/>
    <property type="project" value="TreeGrafter"/>
</dbReference>